<evidence type="ECO:0000313" key="1">
    <source>
        <dbReference type="EMBL" id="MFC3441551.1"/>
    </source>
</evidence>
<name>A0ABV7NHF2_9SPHN</name>
<gene>
    <name evidence="1" type="ORF">ACFOKF_10185</name>
</gene>
<dbReference type="RefSeq" id="WP_313231479.1">
    <property type="nucleotide sequence ID" value="NZ_JBHRVU010000004.1"/>
</dbReference>
<reference evidence="2" key="1">
    <citation type="journal article" date="2019" name="Int. J. Syst. Evol. Microbiol.">
        <title>The Global Catalogue of Microorganisms (GCM) 10K type strain sequencing project: providing services to taxonomists for standard genome sequencing and annotation.</title>
        <authorList>
            <consortium name="The Broad Institute Genomics Platform"/>
            <consortium name="The Broad Institute Genome Sequencing Center for Infectious Disease"/>
            <person name="Wu L."/>
            <person name="Ma J."/>
        </authorList>
    </citation>
    <scope>NUCLEOTIDE SEQUENCE [LARGE SCALE GENOMIC DNA]</scope>
    <source>
        <strain evidence="2">CCM 7491</strain>
    </source>
</reference>
<protein>
    <submittedName>
        <fullName evidence="1">DUF5818 domain-containing protein</fullName>
    </submittedName>
</protein>
<sequence length="54" mass="6235">MLGDDPYPVLRVADGGEWRLDCSRSCRHLLGRRVRVVGMRSDFDMLDVERIESV</sequence>
<comment type="caution">
    <text evidence="1">The sequence shown here is derived from an EMBL/GenBank/DDBJ whole genome shotgun (WGS) entry which is preliminary data.</text>
</comment>
<accession>A0ABV7NHF2</accession>
<dbReference type="InterPro" id="IPR043856">
    <property type="entry name" value="DUF5818"/>
</dbReference>
<dbReference type="Proteomes" id="UP001595681">
    <property type="component" value="Unassembled WGS sequence"/>
</dbReference>
<organism evidence="1 2">
    <name type="scientific">Sphingobium rhizovicinum</name>
    <dbReference type="NCBI Taxonomy" id="432308"/>
    <lineage>
        <taxon>Bacteria</taxon>
        <taxon>Pseudomonadati</taxon>
        <taxon>Pseudomonadota</taxon>
        <taxon>Alphaproteobacteria</taxon>
        <taxon>Sphingomonadales</taxon>
        <taxon>Sphingomonadaceae</taxon>
        <taxon>Sphingobium</taxon>
    </lineage>
</organism>
<proteinExistence type="predicted"/>
<evidence type="ECO:0000313" key="2">
    <source>
        <dbReference type="Proteomes" id="UP001595681"/>
    </source>
</evidence>
<dbReference type="Pfam" id="PF19135">
    <property type="entry name" value="DUF5818"/>
    <property type="match status" value="1"/>
</dbReference>
<dbReference type="EMBL" id="JBHRVU010000004">
    <property type="protein sequence ID" value="MFC3441551.1"/>
    <property type="molecule type" value="Genomic_DNA"/>
</dbReference>
<keyword evidence="2" id="KW-1185">Reference proteome</keyword>